<evidence type="ECO:0000256" key="9">
    <source>
        <dbReference type="ARBA" id="ARBA00022763"/>
    </source>
</evidence>
<dbReference type="InterPro" id="IPR001126">
    <property type="entry name" value="UmuC"/>
</dbReference>
<comment type="caution">
    <text evidence="21">The sequence shown here is derived from an EMBL/GenBank/DDBJ whole genome shotgun (WGS) entry which is preliminary data.</text>
</comment>
<keyword evidence="5 16" id="KW-0237">DNA synthesis</keyword>
<dbReference type="InterPro" id="IPR038401">
    <property type="entry name" value="Rev1_C_sf"/>
</dbReference>
<protein>
    <recommendedName>
        <fullName evidence="4 16">DNA repair protein REV1</fullName>
        <ecNumber evidence="16">2.7.7.-</ecNumber>
    </recommendedName>
</protein>
<keyword evidence="8 17" id="KW-0479">Metal-binding</keyword>
<feature type="binding site" evidence="17">
    <location>
        <position position="482"/>
    </location>
    <ligand>
        <name>Mg(2+)</name>
        <dbReference type="ChEBI" id="CHEBI:18420"/>
        <label>1</label>
    </ligand>
</feature>
<feature type="compositionally biased region" description="Polar residues" evidence="18">
    <location>
        <begin position="779"/>
        <end position="790"/>
    </location>
</feature>
<dbReference type="SUPFAM" id="SSF56672">
    <property type="entry name" value="DNA/RNA polymerases"/>
    <property type="match status" value="1"/>
</dbReference>
<proteinExistence type="inferred from homology"/>
<dbReference type="CDD" id="cd01701">
    <property type="entry name" value="PolY_Rev1"/>
    <property type="match status" value="1"/>
</dbReference>
<dbReference type="GO" id="GO:0005634">
    <property type="term" value="C:nucleus"/>
    <property type="evidence" value="ECO:0007669"/>
    <property type="project" value="UniProtKB-SubCell"/>
</dbReference>
<dbReference type="GO" id="GO:0006281">
    <property type="term" value="P:DNA repair"/>
    <property type="evidence" value="ECO:0007669"/>
    <property type="project" value="UniProtKB-KW"/>
</dbReference>
<evidence type="ECO:0000256" key="11">
    <source>
        <dbReference type="ARBA" id="ARBA00023125"/>
    </source>
</evidence>
<feature type="domain" description="UmuC" evidence="20">
    <location>
        <begin position="383"/>
        <end position="581"/>
    </location>
</feature>
<dbReference type="InterPro" id="IPR031991">
    <property type="entry name" value="Rev1_C"/>
</dbReference>
<dbReference type="PIRSF" id="PIRSF036573">
    <property type="entry name" value="REV1"/>
    <property type="match status" value="1"/>
</dbReference>
<organism evidence="21 22">
    <name type="scientific">Gnomoniopsis smithogilvyi</name>
    <dbReference type="NCBI Taxonomy" id="1191159"/>
    <lineage>
        <taxon>Eukaryota</taxon>
        <taxon>Fungi</taxon>
        <taxon>Dikarya</taxon>
        <taxon>Ascomycota</taxon>
        <taxon>Pezizomycotina</taxon>
        <taxon>Sordariomycetes</taxon>
        <taxon>Sordariomycetidae</taxon>
        <taxon>Diaporthales</taxon>
        <taxon>Gnomoniaceae</taxon>
        <taxon>Gnomoniopsis</taxon>
    </lineage>
</organism>
<dbReference type="GO" id="GO:0042276">
    <property type="term" value="P:error-prone translesion synthesis"/>
    <property type="evidence" value="ECO:0007669"/>
    <property type="project" value="InterPro"/>
</dbReference>
<feature type="binding site" evidence="17">
    <location>
        <position position="483"/>
    </location>
    <ligand>
        <name>Mg(2+)</name>
        <dbReference type="ChEBI" id="CHEBI:18420"/>
        <label>1</label>
    </ligand>
</feature>
<reference evidence="21" key="1">
    <citation type="submission" date="2022-10" db="EMBL/GenBank/DDBJ databases">
        <title>Tapping the CABI collections for fungal endophytes: first genome assemblies for Collariella, Neodidymelliopsis, Ascochyta clinopodiicola, Didymella pomorum, Didymosphaeria variabile, Neocosmospora piperis and Neocucurbitaria cava.</title>
        <authorList>
            <person name="Hill R."/>
        </authorList>
    </citation>
    <scope>NUCLEOTIDE SEQUENCE</scope>
    <source>
        <strain evidence="21">IMI 355082</strain>
    </source>
</reference>
<feature type="compositionally biased region" description="Polar residues" evidence="18">
    <location>
        <begin position="202"/>
        <end position="213"/>
    </location>
</feature>
<dbReference type="Gene3D" id="6.10.250.1630">
    <property type="match status" value="1"/>
</dbReference>
<evidence type="ECO:0000256" key="13">
    <source>
        <dbReference type="ARBA" id="ARBA00023204"/>
    </source>
</evidence>
<feature type="compositionally biased region" description="Basic and acidic residues" evidence="18">
    <location>
        <begin position="231"/>
        <end position="242"/>
    </location>
</feature>
<name>A0A9W8Z205_9PEZI</name>
<evidence type="ECO:0000256" key="4">
    <source>
        <dbReference type="ARBA" id="ARBA00020399"/>
    </source>
</evidence>
<keyword evidence="7 16" id="KW-0548">Nucleotidyltransferase</keyword>
<feature type="region of interest" description="Disordered" evidence="18">
    <location>
        <begin position="276"/>
        <end position="324"/>
    </location>
</feature>
<evidence type="ECO:0000256" key="16">
    <source>
        <dbReference type="PIRNR" id="PIRNR036573"/>
    </source>
</evidence>
<dbReference type="Pfam" id="PF14377">
    <property type="entry name" value="UBM"/>
    <property type="match status" value="3"/>
</dbReference>
<dbReference type="Gene3D" id="1.10.150.20">
    <property type="entry name" value="5' to 3' exonuclease, C-terminal subdomain"/>
    <property type="match status" value="1"/>
</dbReference>
<comment type="cofactor">
    <cofactor evidence="17">
        <name>Mg(2+)</name>
        <dbReference type="ChEBI" id="CHEBI:18420"/>
    </cofactor>
    <text evidence="17">Binds 2 magnesium ions.</text>
</comment>
<comment type="function">
    <text evidence="15">Deoxycytidyl transferase involved in DNA repair. Transfers a dCMP residue from dCTP to the 3'-end of a DNA primer in a template-dependent reaction. May assist in the first step in the bypass of abasic lesions by the insertion of a nucleotide opposite the lesion. Required for normal induction of mutations by physical and chemical agents. Involved in mitochondrial DNA mutagenesis.</text>
</comment>
<dbReference type="PROSITE" id="PS50173">
    <property type="entry name" value="UMUC"/>
    <property type="match status" value="1"/>
</dbReference>
<feature type="region of interest" description="Disordered" evidence="18">
    <location>
        <begin position="753"/>
        <end position="833"/>
    </location>
</feature>
<evidence type="ECO:0000256" key="3">
    <source>
        <dbReference type="ARBA" id="ARBA00010945"/>
    </source>
</evidence>
<evidence type="ECO:0000256" key="5">
    <source>
        <dbReference type="ARBA" id="ARBA00022634"/>
    </source>
</evidence>
<dbReference type="PANTHER" id="PTHR45990:SF1">
    <property type="entry name" value="DNA REPAIR PROTEIN REV1"/>
    <property type="match status" value="1"/>
</dbReference>
<evidence type="ECO:0000313" key="21">
    <source>
        <dbReference type="EMBL" id="KAJ4397164.1"/>
    </source>
</evidence>
<dbReference type="Pfam" id="PF11799">
    <property type="entry name" value="IMS_C"/>
    <property type="match status" value="1"/>
</dbReference>
<evidence type="ECO:0000256" key="7">
    <source>
        <dbReference type="ARBA" id="ARBA00022695"/>
    </source>
</evidence>
<dbReference type="FunFam" id="3.40.50.10190:FF:000011">
    <property type="entry name" value="DNA repair protein REV1"/>
    <property type="match status" value="1"/>
</dbReference>
<dbReference type="InterPro" id="IPR043128">
    <property type="entry name" value="Rev_trsase/Diguanyl_cyclase"/>
</dbReference>
<gene>
    <name evidence="21" type="primary">REV1</name>
    <name evidence="21" type="ORF">N0V93_001388</name>
</gene>
<feature type="region of interest" description="Disordered" evidence="18">
    <location>
        <begin position="1067"/>
        <end position="1091"/>
    </location>
</feature>
<dbReference type="Gene3D" id="3.40.1170.60">
    <property type="match status" value="1"/>
</dbReference>
<feature type="domain" description="BRCT" evidence="19">
    <location>
        <begin position="60"/>
        <end position="148"/>
    </location>
</feature>
<evidence type="ECO:0000256" key="14">
    <source>
        <dbReference type="ARBA" id="ARBA00023242"/>
    </source>
</evidence>
<feature type="compositionally biased region" description="Polar residues" evidence="18">
    <location>
        <begin position="293"/>
        <end position="309"/>
    </location>
</feature>
<evidence type="ECO:0000256" key="18">
    <source>
        <dbReference type="SAM" id="MobiDB-lite"/>
    </source>
</evidence>
<dbReference type="Gene3D" id="3.40.50.10190">
    <property type="entry name" value="BRCT domain"/>
    <property type="match status" value="1"/>
</dbReference>
<dbReference type="EC" id="2.7.7.-" evidence="16"/>
<dbReference type="InterPro" id="IPR043502">
    <property type="entry name" value="DNA/RNA_pol_sf"/>
</dbReference>
<dbReference type="CDD" id="cd17719">
    <property type="entry name" value="BRCT_Rev1"/>
    <property type="match status" value="1"/>
</dbReference>
<evidence type="ECO:0000256" key="10">
    <source>
        <dbReference type="ARBA" id="ARBA00022842"/>
    </source>
</evidence>
<feature type="compositionally biased region" description="Polar residues" evidence="18">
    <location>
        <begin position="887"/>
        <end position="905"/>
    </location>
</feature>
<evidence type="ECO:0000256" key="8">
    <source>
        <dbReference type="ARBA" id="ARBA00022723"/>
    </source>
</evidence>
<dbReference type="GO" id="GO:0070987">
    <property type="term" value="P:error-free translesion synthesis"/>
    <property type="evidence" value="ECO:0007669"/>
    <property type="project" value="UniProtKB-ARBA"/>
</dbReference>
<evidence type="ECO:0000313" key="22">
    <source>
        <dbReference type="Proteomes" id="UP001140453"/>
    </source>
</evidence>
<evidence type="ECO:0000256" key="2">
    <source>
        <dbReference type="ARBA" id="ARBA00004173"/>
    </source>
</evidence>
<feature type="region of interest" description="Disordered" evidence="18">
    <location>
        <begin position="887"/>
        <end position="929"/>
    </location>
</feature>
<keyword evidence="6 16" id="KW-0808">Transferase</keyword>
<feature type="region of interest" description="Disordered" evidence="18">
    <location>
        <begin position="191"/>
        <end position="262"/>
    </location>
</feature>
<evidence type="ECO:0000259" key="20">
    <source>
        <dbReference type="PROSITE" id="PS50173"/>
    </source>
</evidence>
<dbReference type="SUPFAM" id="SSF52113">
    <property type="entry name" value="BRCT domain"/>
    <property type="match status" value="1"/>
</dbReference>
<evidence type="ECO:0000256" key="12">
    <source>
        <dbReference type="ARBA" id="ARBA00023128"/>
    </source>
</evidence>
<sequence>MGSRLEKNSSAVRKRIEEHAFTDETGEEYEGSAFGGFNDYFRRKKIKLQNLDAELRETSGKPQIFKGIVAHVSGYTQPPLHVLHKQLVEHGAGFIQYLDSKTMATHIIASSLTPKKAIEFKDYRIVKPAWVVDSIAAGRMLAWSEYRVVDEGSRQKLIKFDDGKLSSQVHTPQRGYKEQTQNSFYTAQFKSSASPANRFGPSPSSFQKFTPSKDTPLKFQPLESIDDDYDEKVVDRPGETESRTSSPTPAHQLGGDDNSGESLDAQQMQLDAPISEAANVNDDTNRSRGPETSPDNVTSDARNPPQKQMTSEEHNAWLLSDPRMRKSSTANPDFIQQYYAESRLHHLSTWKAELKSKMQRLANEKGLGSNKTIRRRPGSRRYIMHVDFDSFFCAVSLKSAPEYIDKPTVVAHGTGTGSEIASCNYPARKFGVKNGMWMKRALELCPDLKVLPYDFPGYEDASKLFYEAILEVGGVVQSVSIDEALVDVTTLVLNHTGSDGYGVSEGSVWREQEKASSLATELRARIKDKTGCNVSVGIGGNILLAKVALRRAKPAGQYQILPEEVLEFLGELKVEDLPGVAYSIGGKLEEMGIKLVKDIRDTSKERLVSALGPKTGEKLWEYSRGIDRAEVGDQPVRKSVSAEVNWGIRFLNQQEAEEFIMNLCKELERRLLNEGVKGKHLTMKIMRRSLDAPLDPAKHLGHGKCDTFNKSSIFGVATHNAETIGKEAVSILRSFKFSPGDLRGLGVQLQKLEPLKPSGAPDGSQRRLNFGAFGAVSGGSPSKNIQTPSSKAADDISDFGSPEQSKTTSHQTRQEMTDDPIAEDPITPRKPKHPSIHPALALARANEADEKATTPLNMMGTQFIMPTNPDAAVIAELPQDIRSRLMAQQSRRISSAPQSREQSPTVRLEAPQALSRGQSPTVAEIGIPPDIDPEVFNALPEDMKAEVLASYGSRGAPPVPALPQSPRRDKTIFRPQPKKSPSKRGRGGIRGMLSRNREKQRDATAGRVQTNFVTAIGRRVAMENEVEEAEELDPAFLAELPEEVRREVVEDHRRRKLAQKAGLGLNLHAPGRRGAANKPRDAAGGGQTTIAFPKPPAKVTFTATSLTSVQEVKDMLSAWHRETKDDGPHSADVEVFEKYLARVITEERDMEKARMLVKWLNWIIEEEDELEAGQRGREGWKHALNGVKTAVQKALDARGLSSMAF</sequence>
<dbReference type="PROSITE" id="PS50172">
    <property type="entry name" value="BRCT"/>
    <property type="match status" value="1"/>
</dbReference>
<dbReference type="InterPro" id="IPR036775">
    <property type="entry name" value="DNA_pol_Y-fam_lit_finger_sf"/>
</dbReference>
<dbReference type="AlphaFoldDB" id="A0A9W8Z205"/>
<dbReference type="InterPro" id="IPR017961">
    <property type="entry name" value="DNA_pol_Y-fam_little_finger"/>
</dbReference>
<keyword evidence="10 17" id="KW-0460">Magnesium</keyword>
<dbReference type="InterPro" id="IPR001357">
    <property type="entry name" value="BRCT_dom"/>
</dbReference>
<dbReference type="FunFam" id="3.30.70.270:FF:000040">
    <property type="entry name" value="DNA repair protein REV1"/>
    <property type="match status" value="1"/>
</dbReference>
<evidence type="ECO:0000256" key="1">
    <source>
        <dbReference type="ARBA" id="ARBA00004123"/>
    </source>
</evidence>
<dbReference type="Pfam" id="PF21999">
    <property type="entry name" value="IMS_HHH_1"/>
    <property type="match status" value="1"/>
</dbReference>
<dbReference type="SMART" id="SM00292">
    <property type="entry name" value="BRCT"/>
    <property type="match status" value="1"/>
</dbReference>
<evidence type="ECO:0000256" key="6">
    <source>
        <dbReference type="ARBA" id="ARBA00022679"/>
    </source>
</evidence>
<dbReference type="Gene3D" id="3.30.1490.100">
    <property type="entry name" value="DNA polymerase, Y-family, little finger domain"/>
    <property type="match status" value="1"/>
</dbReference>
<dbReference type="Pfam" id="PF00533">
    <property type="entry name" value="BRCT"/>
    <property type="match status" value="1"/>
</dbReference>
<keyword evidence="22" id="KW-1185">Reference proteome</keyword>
<dbReference type="InterPro" id="IPR025527">
    <property type="entry name" value="HUWE1/Rev1_UBM"/>
</dbReference>
<dbReference type="InterPro" id="IPR053848">
    <property type="entry name" value="IMS_HHH_1"/>
</dbReference>
<dbReference type="Gene3D" id="6.10.250.1490">
    <property type="match status" value="1"/>
</dbReference>
<feature type="compositionally biased region" description="Basic residues" evidence="18">
    <location>
        <begin position="976"/>
        <end position="987"/>
    </location>
</feature>
<dbReference type="OrthoDB" id="427711at2759"/>
<dbReference type="Gene3D" id="1.20.58.1280">
    <property type="entry name" value="DNA repair protein Rev1, C-terminal domain"/>
    <property type="match status" value="1"/>
</dbReference>
<keyword evidence="12" id="KW-0496">Mitochondrion</keyword>
<feature type="compositionally biased region" description="Polar residues" evidence="18">
    <location>
        <begin position="802"/>
        <end position="811"/>
    </location>
</feature>
<feature type="region of interest" description="Disordered" evidence="18">
    <location>
        <begin position="952"/>
        <end position="1005"/>
    </location>
</feature>
<dbReference type="Proteomes" id="UP001140453">
    <property type="component" value="Unassembled WGS sequence"/>
</dbReference>
<dbReference type="GO" id="GO:0003684">
    <property type="term" value="F:damaged DNA binding"/>
    <property type="evidence" value="ECO:0007669"/>
    <property type="project" value="UniProtKB-UniRule"/>
</dbReference>
<dbReference type="FunFam" id="3.30.1490.100:FF:000001">
    <property type="entry name" value="DNA repair protein REV1"/>
    <property type="match status" value="1"/>
</dbReference>
<feature type="compositionally biased region" description="Basic and acidic residues" evidence="18">
    <location>
        <begin position="995"/>
        <end position="1004"/>
    </location>
</feature>
<keyword evidence="13 16" id="KW-0234">DNA repair</keyword>
<dbReference type="PANTHER" id="PTHR45990">
    <property type="entry name" value="DNA REPAIR PROTEIN REV1"/>
    <property type="match status" value="1"/>
</dbReference>
<feature type="binding site" evidence="17">
    <location>
        <position position="387"/>
    </location>
    <ligand>
        <name>Mg(2+)</name>
        <dbReference type="ChEBI" id="CHEBI:18420"/>
        <label>1</label>
    </ligand>
</feature>
<dbReference type="SUPFAM" id="SSF100879">
    <property type="entry name" value="Lesion bypass DNA polymerase (Y-family), little finger domain"/>
    <property type="match status" value="1"/>
</dbReference>
<comment type="subcellular location">
    <subcellularLocation>
        <location evidence="2">Mitochondrion</location>
    </subcellularLocation>
    <subcellularLocation>
        <location evidence="1 16">Nucleus</location>
    </subcellularLocation>
</comment>
<dbReference type="GO" id="GO:0017125">
    <property type="term" value="F:deoxycytidyl transferase activity"/>
    <property type="evidence" value="ECO:0007669"/>
    <property type="project" value="TreeGrafter"/>
</dbReference>
<keyword evidence="9 16" id="KW-0227">DNA damage</keyword>
<dbReference type="GO" id="GO:0005739">
    <property type="term" value="C:mitochondrion"/>
    <property type="evidence" value="ECO:0007669"/>
    <property type="project" value="UniProtKB-SubCell"/>
</dbReference>
<dbReference type="GO" id="GO:0046872">
    <property type="term" value="F:metal ion binding"/>
    <property type="evidence" value="ECO:0007669"/>
    <property type="project" value="UniProtKB-KW"/>
</dbReference>
<keyword evidence="11 16" id="KW-0238">DNA-binding</keyword>
<evidence type="ECO:0000256" key="17">
    <source>
        <dbReference type="PIRSR" id="PIRSR036573-2"/>
    </source>
</evidence>
<dbReference type="EMBL" id="JAPEVB010000001">
    <property type="protein sequence ID" value="KAJ4397164.1"/>
    <property type="molecule type" value="Genomic_DNA"/>
</dbReference>
<dbReference type="InterPro" id="IPR036420">
    <property type="entry name" value="BRCT_dom_sf"/>
</dbReference>
<evidence type="ECO:0000256" key="15">
    <source>
        <dbReference type="ARBA" id="ARBA00058985"/>
    </source>
</evidence>
<keyword evidence="14 16" id="KW-0539">Nucleus</keyword>
<comment type="similarity">
    <text evidence="3 16">Belongs to the DNA polymerase type-Y family.</text>
</comment>
<dbReference type="Pfam" id="PF16727">
    <property type="entry name" value="REV1_C"/>
    <property type="match status" value="1"/>
</dbReference>
<dbReference type="Gene3D" id="3.30.70.270">
    <property type="match status" value="1"/>
</dbReference>
<dbReference type="InterPro" id="IPR012112">
    <property type="entry name" value="REV1"/>
</dbReference>
<accession>A0A9W8Z205</accession>
<dbReference type="Pfam" id="PF00817">
    <property type="entry name" value="IMS"/>
    <property type="match status" value="1"/>
</dbReference>
<dbReference type="GO" id="GO:0003887">
    <property type="term" value="F:DNA-directed DNA polymerase activity"/>
    <property type="evidence" value="ECO:0007669"/>
    <property type="project" value="InterPro"/>
</dbReference>
<evidence type="ECO:0000259" key="19">
    <source>
        <dbReference type="PROSITE" id="PS50172"/>
    </source>
</evidence>